<dbReference type="EMBL" id="LAZR01027087">
    <property type="protein sequence ID" value="KKL66804.1"/>
    <property type="molecule type" value="Genomic_DNA"/>
</dbReference>
<dbReference type="AlphaFoldDB" id="A0A0F9DYK2"/>
<sequence length="77" mass="8615">MQLVSVDIKLLLENGPKTLDDIVYELGFKREAMIVALSKLQESGEVTSKLVETPDDLKWDVKRYYKLTENGGVAQSG</sequence>
<protein>
    <submittedName>
        <fullName evidence="1">Uncharacterized protein</fullName>
    </submittedName>
</protein>
<reference evidence="1" key="1">
    <citation type="journal article" date="2015" name="Nature">
        <title>Complex archaea that bridge the gap between prokaryotes and eukaryotes.</title>
        <authorList>
            <person name="Spang A."/>
            <person name="Saw J.H."/>
            <person name="Jorgensen S.L."/>
            <person name="Zaremba-Niedzwiedzka K."/>
            <person name="Martijn J."/>
            <person name="Lind A.E."/>
            <person name="van Eijk R."/>
            <person name="Schleper C."/>
            <person name="Guy L."/>
            <person name="Ettema T.J."/>
        </authorList>
    </citation>
    <scope>NUCLEOTIDE SEQUENCE</scope>
</reference>
<gene>
    <name evidence="1" type="ORF">LCGC14_2141290</name>
</gene>
<comment type="caution">
    <text evidence="1">The sequence shown here is derived from an EMBL/GenBank/DDBJ whole genome shotgun (WGS) entry which is preliminary data.</text>
</comment>
<dbReference type="InterPro" id="IPR036388">
    <property type="entry name" value="WH-like_DNA-bd_sf"/>
</dbReference>
<dbReference type="InterPro" id="IPR036390">
    <property type="entry name" value="WH_DNA-bd_sf"/>
</dbReference>
<proteinExistence type="predicted"/>
<dbReference type="SUPFAM" id="SSF46785">
    <property type="entry name" value="Winged helix' DNA-binding domain"/>
    <property type="match status" value="1"/>
</dbReference>
<dbReference type="Gene3D" id="1.10.10.10">
    <property type="entry name" value="Winged helix-like DNA-binding domain superfamily/Winged helix DNA-binding domain"/>
    <property type="match status" value="1"/>
</dbReference>
<evidence type="ECO:0000313" key="1">
    <source>
        <dbReference type="EMBL" id="KKL66804.1"/>
    </source>
</evidence>
<organism evidence="1">
    <name type="scientific">marine sediment metagenome</name>
    <dbReference type="NCBI Taxonomy" id="412755"/>
    <lineage>
        <taxon>unclassified sequences</taxon>
        <taxon>metagenomes</taxon>
        <taxon>ecological metagenomes</taxon>
    </lineage>
</organism>
<accession>A0A0F9DYK2</accession>
<name>A0A0F9DYK2_9ZZZZ</name>